<evidence type="ECO:0000313" key="3">
    <source>
        <dbReference type="WBParaSite" id="MBELARI_LOCUS7483.2"/>
    </source>
</evidence>
<proteinExistence type="predicted"/>
<sequence length="133" mass="14708">MIKYFPIFGALVVISLASVAILQAELNQFTQLELGTEVRTWGRTVGGKKEYLKACADNDNSNKCIHWSDEKGNVISSTSRSRVFNNGSLIIYSFQKADVGGYFSPDERERVVENSDGTKWAVAGPEISVVLKE</sequence>
<dbReference type="WBParaSite" id="MBELARI_LOCUS7483.2">
    <property type="protein sequence ID" value="MBELARI_LOCUS7483.2"/>
    <property type="gene ID" value="MBELARI_LOCUS7483"/>
</dbReference>
<reference evidence="3" key="1">
    <citation type="submission" date="2024-02" db="UniProtKB">
        <authorList>
            <consortium name="WormBaseParasite"/>
        </authorList>
    </citation>
    <scope>IDENTIFICATION</scope>
</reference>
<dbReference type="PANTHER" id="PTHR35182:SF1">
    <property type="entry name" value="COLD-SHOCK PROTEIN-RELATED"/>
    <property type="match status" value="1"/>
</dbReference>
<protein>
    <submittedName>
        <fullName evidence="3">Uncharacterized protein</fullName>
    </submittedName>
</protein>
<feature type="chain" id="PRO_5041915380" evidence="1">
    <location>
        <begin position="25"/>
        <end position="133"/>
    </location>
</feature>
<dbReference type="AlphaFoldDB" id="A0AAF3FKF7"/>
<name>A0AAF3FKF7_9BILA</name>
<dbReference type="PANTHER" id="PTHR35182">
    <property type="entry name" value="PROTEIN CBG13762"/>
    <property type="match status" value="1"/>
</dbReference>
<accession>A0AAF3FKF7</accession>
<keyword evidence="1" id="KW-0732">Signal</keyword>
<feature type="signal peptide" evidence="1">
    <location>
        <begin position="1"/>
        <end position="24"/>
    </location>
</feature>
<evidence type="ECO:0000313" key="2">
    <source>
        <dbReference type="Proteomes" id="UP000887575"/>
    </source>
</evidence>
<keyword evidence="2" id="KW-1185">Reference proteome</keyword>
<organism evidence="2 3">
    <name type="scientific">Mesorhabditis belari</name>
    <dbReference type="NCBI Taxonomy" id="2138241"/>
    <lineage>
        <taxon>Eukaryota</taxon>
        <taxon>Metazoa</taxon>
        <taxon>Ecdysozoa</taxon>
        <taxon>Nematoda</taxon>
        <taxon>Chromadorea</taxon>
        <taxon>Rhabditida</taxon>
        <taxon>Rhabditina</taxon>
        <taxon>Rhabditomorpha</taxon>
        <taxon>Rhabditoidea</taxon>
        <taxon>Rhabditidae</taxon>
        <taxon>Mesorhabditinae</taxon>
        <taxon>Mesorhabditis</taxon>
    </lineage>
</organism>
<dbReference type="Proteomes" id="UP000887575">
    <property type="component" value="Unassembled WGS sequence"/>
</dbReference>
<evidence type="ECO:0000256" key="1">
    <source>
        <dbReference type="SAM" id="SignalP"/>
    </source>
</evidence>